<reference evidence="17 18" key="1">
    <citation type="journal article" date="2016" name="Nat. Commun.">
        <title>Thousands of microbial genomes shed light on interconnected biogeochemical processes in an aquifer system.</title>
        <authorList>
            <person name="Anantharaman K."/>
            <person name="Brown C.T."/>
            <person name="Hug L.A."/>
            <person name="Sharon I."/>
            <person name="Castelle C.J."/>
            <person name="Probst A.J."/>
            <person name="Thomas B.C."/>
            <person name="Singh A."/>
            <person name="Wilkins M.J."/>
            <person name="Karaoz U."/>
            <person name="Brodie E.L."/>
            <person name="Williams K.H."/>
            <person name="Hubbard S.S."/>
            <person name="Banfield J.F."/>
        </authorList>
    </citation>
    <scope>NUCLEOTIDE SEQUENCE [LARGE SCALE GENOMIC DNA]</scope>
</reference>
<dbReference type="Pfam" id="PF03120">
    <property type="entry name" value="OB_DNA_ligase"/>
    <property type="match status" value="1"/>
</dbReference>
<dbReference type="Gene3D" id="1.10.287.610">
    <property type="entry name" value="Helix hairpin bin"/>
    <property type="match status" value="1"/>
</dbReference>
<keyword evidence="5 14" id="KW-0235">DNA replication</keyword>
<dbReference type="FunFam" id="1.10.150.20:FF:000006">
    <property type="entry name" value="DNA ligase"/>
    <property type="match status" value="1"/>
</dbReference>
<evidence type="ECO:0000256" key="10">
    <source>
        <dbReference type="ARBA" id="ARBA00023027"/>
    </source>
</evidence>
<dbReference type="NCBIfam" id="NF005932">
    <property type="entry name" value="PRK07956.1"/>
    <property type="match status" value="1"/>
</dbReference>
<dbReference type="PROSITE" id="PS01055">
    <property type="entry name" value="DNA_LIGASE_N1"/>
    <property type="match status" value="1"/>
</dbReference>
<dbReference type="CDD" id="cd00114">
    <property type="entry name" value="LIGANc"/>
    <property type="match status" value="1"/>
</dbReference>
<feature type="binding site" evidence="14">
    <location>
        <position position="419"/>
    </location>
    <ligand>
        <name>Zn(2+)</name>
        <dbReference type="ChEBI" id="CHEBI:29105"/>
    </ligand>
</feature>
<dbReference type="InterPro" id="IPR013840">
    <property type="entry name" value="DNAligase_N"/>
</dbReference>
<keyword evidence="14" id="KW-0464">Manganese</keyword>
<dbReference type="EC" id="6.5.1.2" evidence="2 14"/>
<dbReference type="CDD" id="cd17748">
    <property type="entry name" value="BRCT_DNA_ligase_like"/>
    <property type="match status" value="1"/>
</dbReference>
<dbReference type="InterPro" id="IPR036420">
    <property type="entry name" value="BRCT_dom_sf"/>
</dbReference>
<dbReference type="PROSITE" id="PS01056">
    <property type="entry name" value="DNA_LIGASE_N2"/>
    <property type="match status" value="1"/>
</dbReference>
<feature type="binding site" evidence="14">
    <location>
        <position position="424"/>
    </location>
    <ligand>
        <name>Zn(2+)</name>
        <dbReference type="ChEBI" id="CHEBI:29105"/>
    </ligand>
</feature>
<dbReference type="SUPFAM" id="SSF50249">
    <property type="entry name" value="Nucleic acid-binding proteins"/>
    <property type="match status" value="1"/>
</dbReference>
<organism evidence="17 18">
    <name type="scientific">Candidatus Giovannonibacteria bacterium RIFCSPLOWO2_01_FULL_45_34</name>
    <dbReference type="NCBI Taxonomy" id="1798351"/>
    <lineage>
        <taxon>Bacteria</taxon>
        <taxon>Candidatus Giovannoniibacteriota</taxon>
    </lineage>
</organism>
<dbReference type="AlphaFoldDB" id="A0A1F5WYQ7"/>
<dbReference type="Proteomes" id="UP000178114">
    <property type="component" value="Unassembled WGS sequence"/>
</dbReference>
<dbReference type="InterPro" id="IPR001357">
    <property type="entry name" value="BRCT_dom"/>
</dbReference>
<keyword evidence="7 14" id="KW-0227">DNA damage</keyword>
<feature type="binding site" evidence="14">
    <location>
        <position position="406"/>
    </location>
    <ligand>
        <name>Zn(2+)</name>
        <dbReference type="ChEBI" id="CHEBI:29105"/>
    </ligand>
</feature>
<feature type="active site" description="N6-AMP-lysine intermediate" evidence="14">
    <location>
        <position position="116"/>
    </location>
</feature>
<dbReference type="InterPro" id="IPR003583">
    <property type="entry name" value="Hlx-hairpin-Hlx_DNA-bd_motif"/>
</dbReference>
<dbReference type="GO" id="GO:0006260">
    <property type="term" value="P:DNA replication"/>
    <property type="evidence" value="ECO:0007669"/>
    <property type="project" value="UniProtKB-KW"/>
</dbReference>
<dbReference type="SMART" id="SM00532">
    <property type="entry name" value="LIGANc"/>
    <property type="match status" value="1"/>
</dbReference>
<evidence type="ECO:0000313" key="18">
    <source>
        <dbReference type="Proteomes" id="UP000178114"/>
    </source>
</evidence>
<evidence type="ECO:0000256" key="14">
    <source>
        <dbReference type="HAMAP-Rule" id="MF_01588"/>
    </source>
</evidence>
<keyword evidence="6 14" id="KW-0479">Metal-binding</keyword>
<accession>A0A1F5WYQ7</accession>
<dbReference type="Pfam" id="PF01653">
    <property type="entry name" value="DNA_ligase_aden"/>
    <property type="match status" value="1"/>
</dbReference>
<keyword evidence="4 14" id="KW-0436">Ligase</keyword>
<comment type="caution">
    <text evidence="14">Lacks conserved residue(s) required for the propagation of feature annotation.</text>
</comment>
<evidence type="ECO:0000256" key="5">
    <source>
        <dbReference type="ARBA" id="ARBA00022705"/>
    </source>
</evidence>
<dbReference type="Gene3D" id="3.40.50.10190">
    <property type="entry name" value="BRCT domain"/>
    <property type="match status" value="1"/>
</dbReference>
<dbReference type="InterPro" id="IPR033136">
    <property type="entry name" value="DNA_ligase_CS"/>
</dbReference>
<evidence type="ECO:0000256" key="3">
    <source>
        <dbReference type="ARBA" id="ARBA00013308"/>
    </source>
</evidence>
<dbReference type="SMART" id="SM00278">
    <property type="entry name" value="HhH1"/>
    <property type="match status" value="4"/>
</dbReference>
<comment type="function">
    <text evidence="1 14">DNA ligase that catalyzes the formation of phosphodiester linkages between 5'-phosphoryl and 3'-hydroxyl groups in double-stranded DNA using NAD as a coenzyme and as the energy source for the reaction. It is essential for DNA replication and repair of damaged DNA.</text>
</comment>
<dbReference type="SUPFAM" id="SSF52113">
    <property type="entry name" value="BRCT domain"/>
    <property type="match status" value="1"/>
</dbReference>
<dbReference type="Pfam" id="PF00533">
    <property type="entry name" value="BRCT"/>
    <property type="match status" value="1"/>
</dbReference>
<dbReference type="SMART" id="SM00292">
    <property type="entry name" value="BRCT"/>
    <property type="match status" value="1"/>
</dbReference>
<dbReference type="InterPro" id="IPR018239">
    <property type="entry name" value="DNA_ligase_AS"/>
</dbReference>
<feature type="domain" description="BRCT" evidence="16">
    <location>
        <begin position="580"/>
        <end position="657"/>
    </location>
</feature>
<name>A0A1F5WYQ7_9BACT</name>
<evidence type="ECO:0000313" key="17">
    <source>
        <dbReference type="EMBL" id="OGF80768.1"/>
    </source>
</evidence>
<comment type="cofactor">
    <cofactor evidence="14">
        <name>Mg(2+)</name>
        <dbReference type="ChEBI" id="CHEBI:18420"/>
    </cofactor>
    <cofactor evidence="14">
        <name>Mn(2+)</name>
        <dbReference type="ChEBI" id="CHEBI:29035"/>
    </cofactor>
</comment>
<dbReference type="Gene3D" id="6.20.10.30">
    <property type="match status" value="1"/>
</dbReference>
<evidence type="ECO:0000256" key="12">
    <source>
        <dbReference type="ARBA" id="ARBA00034005"/>
    </source>
</evidence>
<dbReference type="EMBL" id="MFID01000029">
    <property type="protein sequence ID" value="OGF80768.1"/>
    <property type="molecule type" value="Genomic_DNA"/>
</dbReference>
<feature type="binding site" evidence="14">
    <location>
        <position position="171"/>
    </location>
    <ligand>
        <name>NAD(+)</name>
        <dbReference type="ChEBI" id="CHEBI:57540"/>
    </ligand>
</feature>
<dbReference type="InterPro" id="IPR001679">
    <property type="entry name" value="DNA_ligase"/>
</dbReference>
<dbReference type="PANTHER" id="PTHR23389">
    <property type="entry name" value="CHROMOSOME TRANSMISSION FIDELITY FACTOR 18"/>
    <property type="match status" value="1"/>
</dbReference>
<dbReference type="HAMAP" id="MF_01588">
    <property type="entry name" value="DNA_ligase_A"/>
    <property type="match status" value="1"/>
</dbReference>
<keyword evidence="10 14" id="KW-0520">NAD</keyword>
<evidence type="ECO:0000256" key="4">
    <source>
        <dbReference type="ARBA" id="ARBA00022598"/>
    </source>
</evidence>
<comment type="catalytic activity">
    <reaction evidence="12 14 15">
        <text>NAD(+) + (deoxyribonucleotide)n-3'-hydroxyl + 5'-phospho-(deoxyribonucleotide)m = (deoxyribonucleotide)n+m + AMP + beta-nicotinamide D-nucleotide.</text>
        <dbReference type="EC" id="6.5.1.2"/>
    </reaction>
</comment>
<evidence type="ECO:0000256" key="6">
    <source>
        <dbReference type="ARBA" id="ARBA00022723"/>
    </source>
</evidence>
<dbReference type="Pfam" id="PF14520">
    <property type="entry name" value="HHH_5"/>
    <property type="match status" value="1"/>
</dbReference>
<dbReference type="GO" id="GO:0046872">
    <property type="term" value="F:metal ion binding"/>
    <property type="evidence" value="ECO:0007669"/>
    <property type="project" value="UniProtKB-KW"/>
</dbReference>
<evidence type="ECO:0000259" key="16">
    <source>
        <dbReference type="PROSITE" id="PS50172"/>
    </source>
</evidence>
<feature type="binding site" evidence="14">
    <location>
        <position position="114"/>
    </location>
    <ligand>
        <name>NAD(+)</name>
        <dbReference type="ChEBI" id="CHEBI:57540"/>
    </ligand>
</feature>
<dbReference type="Gene3D" id="3.30.470.30">
    <property type="entry name" value="DNA ligase/mRNA capping enzyme"/>
    <property type="match status" value="1"/>
</dbReference>
<dbReference type="GO" id="GO:0003911">
    <property type="term" value="F:DNA ligase (NAD+) activity"/>
    <property type="evidence" value="ECO:0007669"/>
    <property type="project" value="UniProtKB-UniRule"/>
</dbReference>
<dbReference type="NCBIfam" id="TIGR00575">
    <property type="entry name" value="dnlj"/>
    <property type="match status" value="1"/>
</dbReference>
<comment type="caution">
    <text evidence="17">The sequence shown here is derived from an EMBL/GenBank/DDBJ whole genome shotgun (WGS) entry which is preliminary data.</text>
</comment>
<dbReference type="PROSITE" id="PS50172">
    <property type="entry name" value="BRCT"/>
    <property type="match status" value="1"/>
</dbReference>
<dbReference type="GO" id="GO:0006281">
    <property type="term" value="P:DNA repair"/>
    <property type="evidence" value="ECO:0007669"/>
    <property type="project" value="UniProtKB-KW"/>
</dbReference>
<evidence type="ECO:0000256" key="15">
    <source>
        <dbReference type="RuleBase" id="RU000618"/>
    </source>
</evidence>
<dbReference type="Gene3D" id="1.10.150.20">
    <property type="entry name" value="5' to 3' exonuclease, C-terminal subdomain"/>
    <property type="match status" value="2"/>
</dbReference>
<dbReference type="STRING" id="1798351.A2930_02470"/>
<keyword evidence="8 14" id="KW-0862">Zinc</keyword>
<dbReference type="PIRSF" id="PIRSF001604">
    <property type="entry name" value="LigA"/>
    <property type="match status" value="1"/>
</dbReference>
<dbReference type="GO" id="GO:0003677">
    <property type="term" value="F:DNA binding"/>
    <property type="evidence" value="ECO:0007669"/>
    <property type="project" value="InterPro"/>
</dbReference>
<evidence type="ECO:0000256" key="13">
    <source>
        <dbReference type="ARBA" id="ARBA00060881"/>
    </source>
</evidence>
<dbReference type="FunFam" id="1.10.150.20:FF:000007">
    <property type="entry name" value="DNA ligase"/>
    <property type="match status" value="1"/>
</dbReference>
<dbReference type="InterPro" id="IPR013839">
    <property type="entry name" value="DNAligase_adenylation"/>
</dbReference>
<protein>
    <recommendedName>
        <fullName evidence="3 14">DNA ligase</fullName>
        <ecNumber evidence="2 14">6.5.1.2</ecNumber>
    </recommendedName>
    <alternativeName>
        <fullName evidence="14">Polydeoxyribonucleotide synthase [NAD(+)]</fullName>
    </alternativeName>
</protein>
<evidence type="ECO:0000256" key="1">
    <source>
        <dbReference type="ARBA" id="ARBA00004067"/>
    </source>
</evidence>
<keyword evidence="11 14" id="KW-0234">DNA repair</keyword>
<dbReference type="Pfam" id="PF12826">
    <property type="entry name" value="HHH_2"/>
    <property type="match status" value="1"/>
</dbReference>
<evidence type="ECO:0000256" key="2">
    <source>
        <dbReference type="ARBA" id="ARBA00012722"/>
    </source>
</evidence>
<dbReference type="InterPro" id="IPR012340">
    <property type="entry name" value="NA-bd_OB-fold"/>
</dbReference>
<sequence>MAPKEVKVRLEKLKALIDKYRHAYHVLNKSDISDEALDSLKHELKKLEDKFPELITPDSPTQRVSGEPLKEFKKIKHSVKMLSLEDVFSAEEFSGWAERIRKLEPSGALEFYSELKFDGLALSLVYEDGVLVYAATRGDGQTGEDVTQNVRTMESVPLGIPEKKRIEVRGEAIITNKNFNAINKEQKKKDLKEYANSRNLAAGSLRQLDPKITASRKLDFFAYDLIGLDEKLHSGEHGALGEMGFKTGGAYEKICRTKEEVFSHHKKIAEARGKIPYNIDGIVVSVNDNRIFSRLGVVGKTPRGAIAFKFSPKESTTAVLDIIVQVGRTGTLTPVAVLRPVDIGGVTVSRATLHNDDEINRLELKIGDSVVVGRAGDVIPDVIKVLTELRTGKEKNFHMPRVCPVCEKTVEKNGVNWFCVNKNCPARHREGMYHFVSRKAFNIDGLGPKILNAFLDYGLIRDISGIFELKEGDIAPLERFGEKSAENIIRSINGAKKITLARFIYALGILHVGEETAIDLAEHFRSLTNLENAEFEELNNIPNIGGVVAKSLYEWFREGRNKNLITKLLKHVEIINPKKRAPGKLTGKTFVLTGELEAMSRDEAKAKVRELGGDPSETVSKNTDYVVVGANPGSKYARAQKLGIKILDEKEFLKMIK</sequence>
<dbReference type="SUPFAM" id="SSF56091">
    <property type="entry name" value="DNA ligase/mRNA capping enzyme, catalytic domain"/>
    <property type="match status" value="1"/>
</dbReference>
<dbReference type="SUPFAM" id="SSF47781">
    <property type="entry name" value="RuvA domain 2-like"/>
    <property type="match status" value="1"/>
</dbReference>
<comment type="similarity">
    <text evidence="13 14">Belongs to the NAD-dependent DNA ligase family. LigA subfamily.</text>
</comment>
<evidence type="ECO:0000256" key="11">
    <source>
        <dbReference type="ARBA" id="ARBA00023204"/>
    </source>
</evidence>
<proteinExistence type="inferred from homology"/>
<feature type="binding site" evidence="14">
    <location>
        <position position="403"/>
    </location>
    <ligand>
        <name>Zn(2+)</name>
        <dbReference type="ChEBI" id="CHEBI:29105"/>
    </ligand>
</feature>
<dbReference type="PANTHER" id="PTHR23389:SF9">
    <property type="entry name" value="DNA LIGASE"/>
    <property type="match status" value="1"/>
</dbReference>
<feature type="binding site" evidence="14">
    <location>
        <position position="309"/>
    </location>
    <ligand>
        <name>NAD(+)</name>
        <dbReference type="ChEBI" id="CHEBI:57540"/>
    </ligand>
</feature>
<gene>
    <name evidence="14" type="primary">ligA</name>
    <name evidence="17" type="ORF">A2930_02470</name>
</gene>
<keyword evidence="9 14" id="KW-0460">Magnesium</keyword>
<feature type="binding site" evidence="14">
    <location>
        <begin position="83"/>
        <end position="84"/>
    </location>
    <ligand>
        <name>NAD(+)</name>
        <dbReference type="ChEBI" id="CHEBI:57540"/>
    </ligand>
</feature>
<evidence type="ECO:0000256" key="7">
    <source>
        <dbReference type="ARBA" id="ARBA00022763"/>
    </source>
</evidence>
<dbReference type="InterPro" id="IPR004150">
    <property type="entry name" value="NAD_DNA_ligase_OB"/>
</dbReference>
<evidence type="ECO:0000256" key="9">
    <source>
        <dbReference type="ARBA" id="ARBA00022842"/>
    </source>
</evidence>
<dbReference type="InterPro" id="IPR010994">
    <property type="entry name" value="RuvA_2-like"/>
</dbReference>
<evidence type="ECO:0000256" key="8">
    <source>
        <dbReference type="ARBA" id="ARBA00022833"/>
    </source>
</evidence>
<dbReference type="InterPro" id="IPR041663">
    <property type="entry name" value="DisA/LigA_HHH"/>
</dbReference>
<dbReference type="Gene3D" id="2.40.50.140">
    <property type="entry name" value="Nucleic acid-binding proteins"/>
    <property type="match status" value="1"/>
</dbReference>
<feature type="binding site" evidence="14">
    <location>
        <position position="137"/>
    </location>
    <ligand>
        <name>NAD(+)</name>
        <dbReference type="ChEBI" id="CHEBI:57540"/>
    </ligand>
</feature>
<dbReference type="FunFam" id="2.40.50.140:FF:000012">
    <property type="entry name" value="DNA ligase"/>
    <property type="match status" value="1"/>
</dbReference>